<dbReference type="Proteomes" id="UP001195624">
    <property type="component" value="Unassembled WGS sequence"/>
</dbReference>
<accession>A0ABS4PE74</accession>
<name>A0ABS4PE74_9GAMM</name>
<evidence type="ECO:0000259" key="1">
    <source>
        <dbReference type="Pfam" id="PF10908"/>
    </source>
</evidence>
<sequence>MDIVMSALSCRLLLTRREFAQLDCPSLGSFRVFTGQKEGRNNPDKMGVPDIGPIPRGRYFIVERPVGGRLGPIKESFLKRVYGTDRSEWFGLYRDDGKIDDYTWLQGIKRGNFRLHPIGPLGISEGCITFASSAQYSIMKDRLLRDGANLNIPGSQLKAYGTIKVY</sequence>
<dbReference type="RefSeq" id="WP_241763960.1">
    <property type="nucleotide sequence ID" value="NZ_JAGGMQ010000001.1"/>
</dbReference>
<comment type="caution">
    <text evidence="2">The sequence shown here is derived from an EMBL/GenBank/DDBJ whole genome shotgun (WGS) entry which is preliminary data.</text>
</comment>
<protein>
    <recommendedName>
        <fullName evidence="1">Tlde1 domain-containing protein</fullName>
    </recommendedName>
</protein>
<feature type="domain" description="Tlde1" evidence="1">
    <location>
        <begin position="30"/>
        <end position="152"/>
    </location>
</feature>
<evidence type="ECO:0000313" key="2">
    <source>
        <dbReference type="EMBL" id="MBP2170931.1"/>
    </source>
</evidence>
<dbReference type="InterPro" id="IPR021225">
    <property type="entry name" value="Tlde1_dom"/>
</dbReference>
<organism evidence="2 3">
    <name type="scientific">Winslowiella toletana</name>
    <dbReference type="NCBI Taxonomy" id="92490"/>
    <lineage>
        <taxon>Bacteria</taxon>
        <taxon>Pseudomonadati</taxon>
        <taxon>Pseudomonadota</taxon>
        <taxon>Gammaproteobacteria</taxon>
        <taxon>Enterobacterales</taxon>
        <taxon>Erwiniaceae</taxon>
        <taxon>Winslowiella</taxon>
    </lineage>
</organism>
<proteinExistence type="predicted"/>
<keyword evidence="3" id="KW-1185">Reference proteome</keyword>
<gene>
    <name evidence="2" type="ORF">J2125_004123</name>
</gene>
<dbReference type="Pfam" id="PF10908">
    <property type="entry name" value="Tlde1_dom"/>
    <property type="match status" value="1"/>
</dbReference>
<dbReference type="EMBL" id="JAGGMQ010000001">
    <property type="protein sequence ID" value="MBP2170931.1"/>
    <property type="molecule type" value="Genomic_DNA"/>
</dbReference>
<reference evidence="3" key="1">
    <citation type="submission" date="2023-07" db="EMBL/GenBank/DDBJ databases">
        <title>Genome mining of underrepresented organisms for secondary metabolites.</title>
        <authorList>
            <person name="D'Agostino P.M."/>
        </authorList>
    </citation>
    <scope>NUCLEOTIDE SEQUENCE [LARGE SCALE GENOMIC DNA]</scope>
    <source>
        <strain evidence="3">WS4403</strain>
    </source>
</reference>
<evidence type="ECO:0000313" key="3">
    <source>
        <dbReference type="Proteomes" id="UP001195624"/>
    </source>
</evidence>